<name>A0ABY4G860_9BACT</name>
<protein>
    <submittedName>
        <fullName evidence="1">Uncharacterized protein</fullName>
    </submittedName>
</protein>
<dbReference type="EMBL" id="CP095061">
    <property type="protein sequence ID" value="UOQ66784.1"/>
    <property type="molecule type" value="Genomic_DNA"/>
</dbReference>
<sequence>MPNHRIHPFLHIDRSFSIYEHIGRKQAIREGDPIPATGDYVTLPLDIRPKDNVTIARKIQVNDAGKHIPVTEESVYDQEFLQRFFNPAYTVDDRIALLAEHFGRYTRRKTPESFLDYLEARIVAHARVLLGGKVDMEALWQGEDGRLLLDWIRQQRGYVQNPIAARRGKSKTQLLDTKTQLAVIYYMHLGKMWTISLKYSNELVHLLAGILTRTPNSIAPLVHYLTEPPSQENNRVLNEKYMTQAKQFFLHSEQSELAQLVEKDLMHLK</sequence>
<dbReference type="Proteomes" id="UP000830401">
    <property type="component" value="Chromosome"/>
</dbReference>
<keyword evidence="2" id="KW-1185">Reference proteome</keyword>
<gene>
    <name evidence="1" type="ORF">MUN86_02360</name>
</gene>
<proteinExistence type="predicted"/>
<evidence type="ECO:0000313" key="2">
    <source>
        <dbReference type="Proteomes" id="UP000830401"/>
    </source>
</evidence>
<reference evidence="1" key="1">
    <citation type="submission" date="2022-04" db="EMBL/GenBank/DDBJ databases">
        <title>Hymenobacter sp. isolated from the air.</title>
        <authorList>
            <person name="Won M."/>
            <person name="Lee C.-M."/>
            <person name="Woen H.-Y."/>
            <person name="Kwon S.-W."/>
        </authorList>
    </citation>
    <scope>NUCLEOTIDE SEQUENCE</scope>
    <source>
        <strain evidence="1">5420S-77</strain>
    </source>
</reference>
<dbReference type="RefSeq" id="WP_245121250.1">
    <property type="nucleotide sequence ID" value="NZ_CP095061.1"/>
</dbReference>
<organism evidence="1 2">
    <name type="scientific">Hymenobacter volaticus</name>
    <dbReference type="NCBI Taxonomy" id="2932254"/>
    <lineage>
        <taxon>Bacteria</taxon>
        <taxon>Pseudomonadati</taxon>
        <taxon>Bacteroidota</taxon>
        <taxon>Cytophagia</taxon>
        <taxon>Cytophagales</taxon>
        <taxon>Hymenobacteraceae</taxon>
        <taxon>Hymenobacter</taxon>
    </lineage>
</organism>
<evidence type="ECO:0000313" key="1">
    <source>
        <dbReference type="EMBL" id="UOQ66784.1"/>
    </source>
</evidence>
<accession>A0ABY4G860</accession>